<dbReference type="Gene3D" id="2.40.50.770">
    <property type="entry name" value="RecQ-mediated genome instability protein Rmi1, C-terminal domain"/>
    <property type="match status" value="1"/>
</dbReference>
<gene>
    <name evidence="5" type="ORF">WJX74_008809</name>
</gene>
<dbReference type="AlphaFoldDB" id="A0AAW1RD65"/>
<dbReference type="GO" id="GO:0031422">
    <property type="term" value="C:RecQ family helicase-topoisomerase III complex"/>
    <property type="evidence" value="ECO:0007669"/>
    <property type="project" value="TreeGrafter"/>
</dbReference>
<dbReference type="InterPro" id="IPR013894">
    <property type="entry name" value="RMI1_OB"/>
</dbReference>
<evidence type="ECO:0000256" key="3">
    <source>
        <dbReference type="SAM" id="MobiDB-lite"/>
    </source>
</evidence>
<feature type="compositionally biased region" description="Low complexity" evidence="3">
    <location>
        <begin position="391"/>
        <end position="404"/>
    </location>
</feature>
<feature type="domain" description="RecQ mediated genome instability protein 1 OB-fold" evidence="4">
    <location>
        <begin position="48"/>
        <end position="154"/>
    </location>
</feature>
<dbReference type="InterPro" id="IPR042470">
    <property type="entry name" value="RMI1_N_C_sf"/>
</dbReference>
<dbReference type="GO" id="GO:0016604">
    <property type="term" value="C:nuclear body"/>
    <property type="evidence" value="ECO:0007669"/>
    <property type="project" value="TreeGrafter"/>
</dbReference>
<dbReference type="Pfam" id="PF08585">
    <property type="entry name" value="RMI1_N_C"/>
    <property type="match status" value="1"/>
</dbReference>
<dbReference type="SMART" id="SM01161">
    <property type="entry name" value="DUF1767"/>
    <property type="match status" value="1"/>
</dbReference>
<evidence type="ECO:0000313" key="6">
    <source>
        <dbReference type="Proteomes" id="UP001438707"/>
    </source>
</evidence>
<evidence type="ECO:0000256" key="2">
    <source>
        <dbReference type="ARBA" id="ARBA00018987"/>
    </source>
</evidence>
<feature type="compositionally biased region" description="Basic and acidic residues" evidence="3">
    <location>
        <begin position="569"/>
        <end position="593"/>
    </location>
</feature>
<evidence type="ECO:0000259" key="4">
    <source>
        <dbReference type="Pfam" id="PF08585"/>
    </source>
</evidence>
<dbReference type="Proteomes" id="UP001438707">
    <property type="component" value="Unassembled WGS sequence"/>
</dbReference>
<organism evidence="5 6">
    <name type="scientific">Apatococcus lobatus</name>
    <dbReference type="NCBI Taxonomy" id="904363"/>
    <lineage>
        <taxon>Eukaryota</taxon>
        <taxon>Viridiplantae</taxon>
        <taxon>Chlorophyta</taxon>
        <taxon>core chlorophytes</taxon>
        <taxon>Trebouxiophyceae</taxon>
        <taxon>Chlorellales</taxon>
        <taxon>Chlorellaceae</taxon>
        <taxon>Apatococcus</taxon>
    </lineage>
</organism>
<dbReference type="GO" id="GO:0000724">
    <property type="term" value="P:double-strand break repair via homologous recombination"/>
    <property type="evidence" value="ECO:0007669"/>
    <property type="project" value="TreeGrafter"/>
</dbReference>
<dbReference type="PANTHER" id="PTHR14790:SF15">
    <property type="entry name" value="RECQ-MEDIATED GENOME INSTABILITY PROTEIN 1"/>
    <property type="match status" value="1"/>
</dbReference>
<name>A0AAW1RD65_9CHLO</name>
<dbReference type="GO" id="GO:0000712">
    <property type="term" value="P:resolution of meiotic recombination intermediates"/>
    <property type="evidence" value="ECO:0007669"/>
    <property type="project" value="TreeGrafter"/>
</dbReference>
<feature type="compositionally biased region" description="Polar residues" evidence="3">
    <location>
        <begin position="307"/>
        <end position="325"/>
    </location>
</feature>
<dbReference type="PROSITE" id="PS51257">
    <property type="entry name" value="PROKAR_LIPOPROTEIN"/>
    <property type="match status" value="1"/>
</dbReference>
<dbReference type="PANTHER" id="PTHR14790">
    <property type="entry name" value="RECQ-MEDIATED GENOME INSTABILITY PROTEIN 1 RMI1"/>
    <property type="match status" value="1"/>
</dbReference>
<comment type="similarity">
    <text evidence="1">Belongs to the RMI1 family.</text>
</comment>
<evidence type="ECO:0000313" key="5">
    <source>
        <dbReference type="EMBL" id="KAK9831768.1"/>
    </source>
</evidence>
<comment type="caution">
    <text evidence="5">The sequence shown here is derived from an EMBL/GenBank/DDBJ whole genome shotgun (WGS) entry which is preliminary data.</text>
</comment>
<protein>
    <recommendedName>
        <fullName evidence="2">RecQ-mediated genome instability protein 1</fullName>
    </recommendedName>
</protein>
<dbReference type="EMBL" id="JALJOS010000013">
    <property type="protein sequence ID" value="KAK9831768.1"/>
    <property type="molecule type" value="Genomic_DNA"/>
</dbReference>
<accession>A0AAW1RD65</accession>
<feature type="region of interest" description="Disordered" evidence="3">
    <location>
        <begin position="195"/>
        <end position="226"/>
    </location>
</feature>
<feature type="compositionally biased region" description="Polar residues" evidence="3">
    <location>
        <begin position="195"/>
        <end position="209"/>
    </location>
</feature>
<sequence>MVKAELKASWLADISSHASGSQLDLQSFWGAFLACDLNQAGAGCLPTGLKEWHKQKIGGRYIVQVDEVVNIALPIRQRHGQNGKGRCVKMSLTDGKQQVEGLEYRHLPDVGPDMPAGFKMALTDVEVRRGMLLLQPENTQVLGGCVARLEDARQRCLTSLRKPAEGRGGNRNMQPIHPAAAATAAAWPSILPANQAPSSIPIQGPSSAEMQPPLPSSNPMASTSQHQLIPNPCMPHFRGQAAGQTIARPVASLQQALQPGSMALQHQEENVAANGRHARTAGLFTATTSQPPQPNSTLVASAPRQWHNGSFNISQPASQGTNTSRRAQHYYHHQQQQQQQNYRGANGEASEAGQGRNSHLQTAADTGARMGTSFPGSRHLHQQGAVGQAPATSRSAEDAASAASRLPRHISTTQASLRGGADAAGPDEEMEEAGTPTPARNQPLPADGRYCSRTQPPLPATHAGAVWPHRAPSTPADVIVLEDDPTPTPARQPSAERDELPAVATRRRRLVLSSDDEDEADTRKGDDTNDDAPAHNHGWTGATGGASNNGNDIAVDNCSFQDRPYQPGDHSDHDHCPHRDPADYDQHYSHDNHAASTDEMQHDGPLQHPHDQAGYEADSGVMHDGHALPPYPSYGYPAYEDGDVQADAVLVAEPGADGFEACGEQQMDSDADVIPGDVGAADPGYPLKGIRSFGRVKKATSSLVFADQEKNEHETFVVHVLLELDVTPDLQKAKLGALVLQDIIGLGVDEAAAMLEQNPEELKARLGKLKTFMRTWKGDMELQQEAHDELPVITKLLEPGC</sequence>
<reference evidence="5 6" key="1">
    <citation type="journal article" date="2024" name="Nat. Commun.">
        <title>Phylogenomics reveals the evolutionary origins of lichenization in chlorophyte algae.</title>
        <authorList>
            <person name="Puginier C."/>
            <person name="Libourel C."/>
            <person name="Otte J."/>
            <person name="Skaloud P."/>
            <person name="Haon M."/>
            <person name="Grisel S."/>
            <person name="Petersen M."/>
            <person name="Berrin J.G."/>
            <person name="Delaux P.M."/>
            <person name="Dal Grande F."/>
            <person name="Keller J."/>
        </authorList>
    </citation>
    <scope>NUCLEOTIDE SEQUENCE [LARGE SCALE GENOMIC DNA]</scope>
    <source>
        <strain evidence="5 6">SAG 2145</strain>
    </source>
</reference>
<feature type="region of interest" description="Disordered" evidence="3">
    <location>
        <begin position="307"/>
        <end position="628"/>
    </location>
</feature>
<feature type="compositionally biased region" description="Polar residues" evidence="3">
    <location>
        <begin position="355"/>
        <end position="364"/>
    </location>
</feature>
<feature type="compositionally biased region" description="Polar residues" evidence="3">
    <location>
        <begin position="217"/>
        <end position="226"/>
    </location>
</feature>
<keyword evidence="6" id="KW-1185">Reference proteome</keyword>
<evidence type="ECO:0000256" key="1">
    <source>
        <dbReference type="ARBA" id="ARBA00006395"/>
    </source>
</evidence>
<proteinExistence type="inferred from homology"/>